<dbReference type="GO" id="GO:0005524">
    <property type="term" value="F:ATP binding"/>
    <property type="evidence" value="ECO:0007669"/>
    <property type="project" value="UniProtKB-KW"/>
</dbReference>
<dbReference type="EMBL" id="JAEQMG010000027">
    <property type="protein sequence ID" value="MBK6087337.1"/>
    <property type="molecule type" value="Genomic_DNA"/>
</dbReference>
<accession>A0A934WQX1</accession>
<keyword evidence="2 6" id="KW-0436">Ligase</keyword>
<dbReference type="NCBIfam" id="TIGR00552">
    <property type="entry name" value="nadE"/>
    <property type="match status" value="1"/>
</dbReference>
<dbReference type="GO" id="GO:0008795">
    <property type="term" value="F:NAD+ synthase activity"/>
    <property type="evidence" value="ECO:0007669"/>
    <property type="project" value="UniProtKB-EC"/>
</dbReference>
<comment type="caution">
    <text evidence="9">The sequence shown here is derived from an EMBL/GenBank/DDBJ whole genome shotgun (WGS) entry which is preliminary data.</text>
</comment>
<evidence type="ECO:0000313" key="9">
    <source>
        <dbReference type="EMBL" id="MBK6087337.1"/>
    </source>
</evidence>
<dbReference type="PANTHER" id="PTHR23090">
    <property type="entry name" value="NH 3 /GLUTAMINE-DEPENDENT NAD + SYNTHETASE"/>
    <property type="match status" value="1"/>
</dbReference>
<dbReference type="PANTHER" id="PTHR23090:SF9">
    <property type="entry name" value="GLUTAMINE-DEPENDENT NAD(+) SYNTHETASE"/>
    <property type="match status" value="1"/>
</dbReference>
<gene>
    <name evidence="9" type="primary">nadE</name>
    <name evidence="9" type="ORF">JKK62_01475</name>
</gene>
<evidence type="ECO:0000256" key="4">
    <source>
        <dbReference type="ARBA" id="ARBA00022840"/>
    </source>
</evidence>
<comment type="pathway">
    <text evidence="1">Cofactor biosynthesis; NAD(+) biosynthesis.</text>
</comment>
<dbReference type="GO" id="GO:0009435">
    <property type="term" value="P:NAD+ biosynthetic process"/>
    <property type="evidence" value="ECO:0007669"/>
    <property type="project" value="InterPro"/>
</dbReference>
<comment type="similarity">
    <text evidence="6">Belongs to the NAD synthetase family.</text>
</comment>
<dbReference type="EC" id="6.3.1.5" evidence="7"/>
<dbReference type="InterPro" id="IPR003694">
    <property type="entry name" value="NAD_synthase"/>
</dbReference>
<keyword evidence="4 6" id="KW-0067">ATP-binding</keyword>
<organism evidence="9 10">
    <name type="scientific">Ruminococcus difficilis</name>
    <dbReference type="NCBI Taxonomy" id="2763069"/>
    <lineage>
        <taxon>Bacteria</taxon>
        <taxon>Bacillati</taxon>
        <taxon>Bacillota</taxon>
        <taxon>Clostridia</taxon>
        <taxon>Eubacteriales</taxon>
        <taxon>Oscillospiraceae</taxon>
        <taxon>Ruminococcus</taxon>
    </lineage>
</organism>
<dbReference type="GO" id="GO:0003952">
    <property type="term" value="F:NAD+ synthase (glutamine-hydrolyzing) activity"/>
    <property type="evidence" value="ECO:0007669"/>
    <property type="project" value="InterPro"/>
</dbReference>
<dbReference type="Pfam" id="PF02540">
    <property type="entry name" value="NAD_synthase"/>
    <property type="match status" value="1"/>
</dbReference>
<evidence type="ECO:0000256" key="5">
    <source>
        <dbReference type="ARBA" id="ARBA00023027"/>
    </source>
</evidence>
<dbReference type="GO" id="GO:0005737">
    <property type="term" value="C:cytoplasm"/>
    <property type="evidence" value="ECO:0007669"/>
    <property type="project" value="InterPro"/>
</dbReference>
<name>A0A934WQX1_9FIRM</name>
<sequence length="250" mass="27712">MNMFNAEKIKNECVQWIRDFFEENGKGCNAVVGISGGKDSSIVAALCVEALGKDRVIGVLMPNGEQADIDKAQLLVDTLGIKHYIINIKDAYEGVIRQLPFEPTAQTVQNLPPRIRMATLYAVSQSHNGRVANTCNLSEDWVGYSTRYGDSVGDFSPCSFLTVDEMKQIGRLLGLPAELVDKAPSDGLCGKTDEDNLGFTYAALDRYIRTGEIDDPAIKEKIDYKHRINLFKLQLMPAFKPDIPIAEIHQ</sequence>
<dbReference type="InterPro" id="IPR022310">
    <property type="entry name" value="NAD/GMP_synthase"/>
</dbReference>
<proteinExistence type="inferred from homology"/>
<dbReference type="Proteomes" id="UP000633365">
    <property type="component" value="Unassembled WGS sequence"/>
</dbReference>
<keyword evidence="10" id="KW-1185">Reference proteome</keyword>
<dbReference type="CDD" id="cd00553">
    <property type="entry name" value="NAD_synthase"/>
    <property type="match status" value="1"/>
</dbReference>
<evidence type="ECO:0000256" key="1">
    <source>
        <dbReference type="ARBA" id="ARBA00004790"/>
    </source>
</evidence>
<keyword evidence="5 6" id="KW-0520">NAD</keyword>
<keyword evidence="3 6" id="KW-0547">Nucleotide-binding</keyword>
<evidence type="ECO:0000313" key="10">
    <source>
        <dbReference type="Proteomes" id="UP000633365"/>
    </source>
</evidence>
<dbReference type="AlphaFoldDB" id="A0A934WQX1"/>
<protein>
    <recommendedName>
        <fullName evidence="7">NH(3)-dependent NAD(+) synthetase</fullName>
        <ecNumber evidence="7">6.3.1.5</ecNumber>
    </recommendedName>
</protein>
<comment type="catalytic activity">
    <reaction evidence="7">
        <text>deamido-NAD(+) + NH4(+) + ATP = AMP + diphosphate + NAD(+) + H(+)</text>
        <dbReference type="Rhea" id="RHEA:21188"/>
        <dbReference type="ChEBI" id="CHEBI:15378"/>
        <dbReference type="ChEBI" id="CHEBI:28938"/>
        <dbReference type="ChEBI" id="CHEBI:30616"/>
        <dbReference type="ChEBI" id="CHEBI:33019"/>
        <dbReference type="ChEBI" id="CHEBI:57540"/>
        <dbReference type="ChEBI" id="CHEBI:58437"/>
        <dbReference type="ChEBI" id="CHEBI:456215"/>
        <dbReference type="EC" id="6.3.1.5"/>
    </reaction>
</comment>
<evidence type="ECO:0000256" key="2">
    <source>
        <dbReference type="ARBA" id="ARBA00022598"/>
    </source>
</evidence>
<dbReference type="Gene3D" id="3.40.50.620">
    <property type="entry name" value="HUPs"/>
    <property type="match status" value="1"/>
</dbReference>
<evidence type="ECO:0000256" key="3">
    <source>
        <dbReference type="ARBA" id="ARBA00022741"/>
    </source>
</evidence>
<dbReference type="GO" id="GO:0004359">
    <property type="term" value="F:glutaminase activity"/>
    <property type="evidence" value="ECO:0007669"/>
    <property type="project" value="InterPro"/>
</dbReference>
<feature type="domain" description="NAD/GMP synthase" evidence="8">
    <location>
        <begin position="11"/>
        <end position="240"/>
    </location>
</feature>
<dbReference type="SUPFAM" id="SSF52402">
    <property type="entry name" value="Adenine nucleotide alpha hydrolases-like"/>
    <property type="match status" value="1"/>
</dbReference>
<evidence type="ECO:0000256" key="6">
    <source>
        <dbReference type="RuleBase" id="RU003811"/>
    </source>
</evidence>
<reference evidence="9" key="1">
    <citation type="submission" date="2021-01" db="EMBL/GenBank/DDBJ databases">
        <title>Genome public.</title>
        <authorList>
            <person name="Liu C."/>
            <person name="Sun Q."/>
        </authorList>
    </citation>
    <scope>NUCLEOTIDE SEQUENCE</scope>
    <source>
        <strain evidence="9">M6</strain>
    </source>
</reference>
<evidence type="ECO:0000256" key="7">
    <source>
        <dbReference type="RuleBase" id="RU003812"/>
    </source>
</evidence>
<dbReference type="InterPro" id="IPR014729">
    <property type="entry name" value="Rossmann-like_a/b/a_fold"/>
</dbReference>
<evidence type="ECO:0000259" key="8">
    <source>
        <dbReference type="Pfam" id="PF02540"/>
    </source>
</evidence>